<accession>A0A0G0BCL0</accession>
<dbReference type="InterPro" id="IPR011650">
    <property type="entry name" value="Peptidase_M20_dimer"/>
</dbReference>
<dbReference type="GO" id="GO:0046872">
    <property type="term" value="F:metal ion binding"/>
    <property type="evidence" value="ECO:0007669"/>
    <property type="project" value="UniProtKB-KW"/>
</dbReference>
<dbReference type="InterPro" id="IPR017439">
    <property type="entry name" value="Amidohydrolase"/>
</dbReference>
<organism evidence="4 5">
    <name type="scientific">Candidatus Roizmanbacteria bacterium GW2011_GWC2_35_12</name>
    <dbReference type="NCBI Taxonomy" id="1618485"/>
    <lineage>
        <taxon>Bacteria</taxon>
        <taxon>Candidatus Roizmaniibacteriota</taxon>
    </lineage>
</organism>
<evidence type="ECO:0000313" key="4">
    <source>
        <dbReference type="EMBL" id="KKP67139.1"/>
    </source>
</evidence>
<dbReference type="CDD" id="cd05666">
    <property type="entry name" value="M20_Acy1-like"/>
    <property type="match status" value="1"/>
</dbReference>
<feature type="binding site" evidence="2">
    <location>
        <position position="107"/>
    </location>
    <ligand>
        <name>Mn(2+)</name>
        <dbReference type="ChEBI" id="CHEBI:29035"/>
        <label>2</label>
    </ligand>
</feature>
<dbReference type="InterPro" id="IPR002933">
    <property type="entry name" value="Peptidase_M20"/>
</dbReference>
<dbReference type="PANTHER" id="PTHR11014:SF63">
    <property type="entry name" value="METALLOPEPTIDASE, PUTATIVE (AFU_ORTHOLOGUE AFUA_6G09600)-RELATED"/>
    <property type="match status" value="1"/>
</dbReference>
<keyword evidence="1" id="KW-0378">Hydrolase</keyword>
<dbReference type="GO" id="GO:0050118">
    <property type="term" value="F:N-acetyldiaminopimelate deacetylase activity"/>
    <property type="evidence" value="ECO:0007669"/>
    <property type="project" value="UniProtKB-ARBA"/>
</dbReference>
<dbReference type="Pfam" id="PF07687">
    <property type="entry name" value="M20_dimer"/>
    <property type="match status" value="1"/>
</dbReference>
<sequence>MTLTNEENKHIDSMLNELLELRHYLHKNPELAMEEKNTSDYIAKKLEEFGITVHRNIGKTGIVGVLKSGNSNKAIALRADIDALPISEETKVEYKSVNKGIMHACGHDGHMTMLLGAAQFLAKNKKFNGTVYFVFQPAEETGDGAKAMMNDGLFKKFKIESIYGLHVAPSVKAGYFSIHDGPVLATSSTFDIKIIGKVTHGAHPQRGIDPIVIASEIVMNLQTIISRRISPLFPAVISVTQFHGGTAYNIIPGEVTLNGTVRTQKNDVRDQIKIEMEKIIKGICQSYGADYSFKFIFGDPAVINTKTESLLAISTAEKVLGKEKVFTEPRPVMASEDFGFFLEKKPGCYAHLGNGIEKGANHSSNYDFNDEVLMTGVKYWIQLTKDLLS</sequence>
<keyword evidence="2" id="KW-0479">Metal-binding</keyword>
<dbReference type="InterPro" id="IPR036264">
    <property type="entry name" value="Bact_exopeptidase_dim_dom"/>
</dbReference>
<dbReference type="SUPFAM" id="SSF55031">
    <property type="entry name" value="Bacterial exopeptidase dimerisation domain"/>
    <property type="match status" value="1"/>
</dbReference>
<evidence type="ECO:0000256" key="1">
    <source>
        <dbReference type="ARBA" id="ARBA00022801"/>
    </source>
</evidence>
<dbReference type="Proteomes" id="UP000034127">
    <property type="component" value="Unassembled WGS sequence"/>
</dbReference>
<feature type="binding site" evidence="2">
    <location>
        <position position="105"/>
    </location>
    <ligand>
        <name>Mn(2+)</name>
        <dbReference type="ChEBI" id="CHEBI:29035"/>
        <label>2</label>
    </ligand>
</feature>
<dbReference type="NCBIfam" id="TIGR01891">
    <property type="entry name" value="amidohydrolases"/>
    <property type="match status" value="1"/>
</dbReference>
<keyword evidence="2" id="KW-0464">Manganese</keyword>
<dbReference type="PATRIC" id="fig|1618485.3.peg.553"/>
<feature type="binding site" evidence="2">
    <location>
        <position position="140"/>
    </location>
    <ligand>
        <name>Mn(2+)</name>
        <dbReference type="ChEBI" id="CHEBI:29035"/>
        <label>2</label>
    </ligand>
</feature>
<dbReference type="Gene3D" id="3.40.630.10">
    <property type="entry name" value="Zn peptidases"/>
    <property type="match status" value="1"/>
</dbReference>
<dbReference type="AlphaFoldDB" id="A0A0G0BCL0"/>
<dbReference type="PANTHER" id="PTHR11014">
    <property type="entry name" value="PEPTIDASE M20 FAMILY MEMBER"/>
    <property type="match status" value="1"/>
</dbReference>
<comment type="cofactor">
    <cofactor evidence="2">
        <name>Mn(2+)</name>
        <dbReference type="ChEBI" id="CHEBI:29035"/>
    </cofactor>
    <text evidence="2">The Mn(2+) ion enhances activity.</text>
</comment>
<comment type="caution">
    <text evidence="4">The sequence shown here is derived from an EMBL/GenBank/DDBJ whole genome shotgun (WGS) entry which is preliminary data.</text>
</comment>
<dbReference type="Gene3D" id="3.30.70.360">
    <property type="match status" value="1"/>
</dbReference>
<feature type="binding site" evidence="2">
    <location>
        <position position="362"/>
    </location>
    <ligand>
        <name>Mn(2+)</name>
        <dbReference type="ChEBI" id="CHEBI:29035"/>
        <label>2</label>
    </ligand>
</feature>
<dbReference type="EMBL" id="LBPX01000020">
    <property type="protein sequence ID" value="KKP67139.1"/>
    <property type="molecule type" value="Genomic_DNA"/>
</dbReference>
<dbReference type="SUPFAM" id="SSF53187">
    <property type="entry name" value="Zn-dependent exopeptidases"/>
    <property type="match status" value="1"/>
</dbReference>
<feature type="binding site" evidence="2">
    <location>
        <position position="166"/>
    </location>
    <ligand>
        <name>Mn(2+)</name>
        <dbReference type="ChEBI" id="CHEBI:29035"/>
        <label>2</label>
    </ligand>
</feature>
<evidence type="ECO:0000256" key="2">
    <source>
        <dbReference type="PIRSR" id="PIRSR005962-1"/>
    </source>
</evidence>
<reference evidence="4 5" key="1">
    <citation type="journal article" date="2015" name="Nature">
        <title>rRNA introns, odd ribosomes, and small enigmatic genomes across a large radiation of phyla.</title>
        <authorList>
            <person name="Brown C.T."/>
            <person name="Hug L.A."/>
            <person name="Thomas B.C."/>
            <person name="Sharon I."/>
            <person name="Castelle C.J."/>
            <person name="Singh A."/>
            <person name="Wilkins M.J."/>
            <person name="Williams K.H."/>
            <person name="Banfield J.F."/>
        </authorList>
    </citation>
    <scope>NUCLEOTIDE SEQUENCE [LARGE SCALE GENOMIC DNA]</scope>
</reference>
<feature type="domain" description="Peptidase M20 dimerisation" evidence="3">
    <location>
        <begin position="188"/>
        <end position="283"/>
    </location>
</feature>
<dbReference type="Pfam" id="PF01546">
    <property type="entry name" value="Peptidase_M20"/>
    <property type="match status" value="1"/>
</dbReference>
<evidence type="ECO:0000313" key="5">
    <source>
        <dbReference type="Proteomes" id="UP000034127"/>
    </source>
</evidence>
<evidence type="ECO:0000259" key="3">
    <source>
        <dbReference type="Pfam" id="PF07687"/>
    </source>
</evidence>
<gene>
    <name evidence="4" type="ORF">UR63_C0020G0011</name>
</gene>
<protein>
    <submittedName>
        <fullName evidence="4">Peptidase</fullName>
    </submittedName>
</protein>
<dbReference type="FunFam" id="3.30.70.360:FF:000001">
    <property type="entry name" value="N-acetyldiaminopimelate deacetylase"/>
    <property type="match status" value="1"/>
</dbReference>
<name>A0A0G0BCL0_9BACT</name>
<proteinExistence type="predicted"/>
<dbReference type="GO" id="GO:0019877">
    <property type="term" value="P:diaminopimelate biosynthetic process"/>
    <property type="evidence" value="ECO:0007669"/>
    <property type="project" value="UniProtKB-ARBA"/>
</dbReference>
<dbReference type="PIRSF" id="PIRSF005962">
    <property type="entry name" value="Pept_M20D_amidohydro"/>
    <property type="match status" value="1"/>
</dbReference>